<sequence>MPNSLSLSLSPWFFKAAPTSATSSAVEVPTEDSLGANLRKQQEEEEVAVASVISSQSAASRQQQQEGGAENSAVIAGLEDERFLRRVAMAADADAALAMIAERAGDHSGSSGIVSNQYCSDLMIAALAEGNGELAFSILEAMRSSIIQRRVNDREEGWRWAQPNVSTYAALVKGLAASLCVADAIQMVANVRRRGIPAGDEVPFGKVVTCPTCKTTLAVVQPQQGVQVVPCAKCRYQYELWSGTVTSCDSESISMNISAFERGLRALQLLKRPIPAAVHSIVVSAPNGVARTLRCATESADIPAQEGERVTVASAAPANAGFGIGPLKVNARSPGWRPSEPMAITNHVTSRVGSLLRPPPKAGSGAAFDSSFIIPAAILLVSSDAATALIDPTLPRAIAIGAAVAIGLGGAANAFVLPRLNQLPERTADAMALRQQLLAQHELLQTRLQDLSQAAADDVRMLARMCQLQNKMEAVGEPAYSARIERVQKAREGLDERLVARLELIDSYAKIASMIEIEVEMDVDVLAAEGARTSESIADQIERLMDVEDLQMAWKIQAEANDELERLLQSSPLLPEST</sequence>
<dbReference type="Proteomes" id="UP001497444">
    <property type="component" value="Chromosome 10"/>
</dbReference>
<reference evidence="1" key="1">
    <citation type="submission" date="2024-02" db="EMBL/GenBank/DDBJ databases">
        <authorList>
            <consortium name="ELIXIR-Norway"/>
            <consortium name="Elixir Norway"/>
        </authorList>
    </citation>
    <scope>NUCLEOTIDE SEQUENCE</scope>
</reference>
<dbReference type="Gene3D" id="1.25.40.10">
    <property type="entry name" value="Tetratricopeptide repeat domain"/>
    <property type="match status" value="1"/>
</dbReference>
<evidence type="ECO:0000313" key="1">
    <source>
        <dbReference type="EMBL" id="CAK9256804.1"/>
    </source>
</evidence>
<dbReference type="PANTHER" id="PTHR37381">
    <property type="entry name" value="PENTATRICOPEPTIDE REPEAT (PPR) SUPERFAMILY PROTEIN"/>
    <property type="match status" value="1"/>
</dbReference>
<keyword evidence="2" id="KW-1185">Reference proteome</keyword>
<evidence type="ECO:0000313" key="2">
    <source>
        <dbReference type="Proteomes" id="UP001497444"/>
    </source>
</evidence>
<dbReference type="InterPro" id="IPR011990">
    <property type="entry name" value="TPR-like_helical_dom_sf"/>
</dbReference>
<accession>A0ABP0VQP5</accession>
<protein>
    <submittedName>
        <fullName evidence="1">Uncharacterized protein</fullName>
    </submittedName>
</protein>
<organism evidence="1 2">
    <name type="scientific">Sphagnum jensenii</name>
    <dbReference type="NCBI Taxonomy" id="128206"/>
    <lineage>
        <taxon>Eukaryota</taxon>
        <taxon>Viridiplantae</taxon>
        <taxon>Streptophyta</taxon>
        <taxon>Embryophyta</taxon>
        <taxon>Bryophyta</taxon>
        <taxon>Sphagnophytina</taxon>
        <taxon>Sphagnopsida</taxon>
        <taxon>Sphagnales</taxon>
        <taxon>Sphagnaceae</taxon>
        <taxon>Sphagnum</taxon>
    </lineage>
</organism>
<dbReference type="EMBL" id="OZ020105">
    <property type="protein sequence ID" value="CAK9256804.1"/>
    <property type="molecule type" value="Genomic_DNA"/>
</dbReference>
<gene>
    <name evidence="1" type="ORF">CSSPJE1EN1_LOCUS2282</name>
</gene>
<name>A0ABP0VQP5_9BRYO</name>
<dbReference type="PANTHER" id="PTHR37381:SF1">
    <property type="entry name" value="PENTATRICOPEPTIDE REPEAT (PPR) SUPERFAMILY PROTEIN"/>
    <property type="match status" value="1"/>
</dbReference>
<proteinExistence type="predicted"/>